<dbReference type="GO" id="GO:0005634">
    <property type="term" value="C:nucleus"/>
    <property type="evidence" value="ECO:0007669"/>
    <property type="project" value="TreeGrafter"/>
</dbReference>
<accession>A0AAZ1XJB5</accession>
<dbReference type="InterPro" id="IPR043504">
    <property type="entry name" value="Peptidase_S1_PA_chymotrypsin"/>
</dbReference>
<keyword evidence="2" id="KW-1185">Reference proteome</keyword>
<dbReference type="Ensembl" id="ENSOABT00000064797.1">
    <property type="protein sequence ID" value="ENSOABP00000067707.1"/>
    <property type="gene ID" value="ENSOABG00000039416.1"/>
</dbReference>
<proteinExistence type="predicted"/>
<dbReference type="PANTHER" id="PTHR14389:SF3">
    <property type="entry name" value="PROTEIN FAM111A-LIKE"/>
    <property type="match status" value="1"/>
</dbReference>
<dbReference type="SUPFAM" id="SSF50494">
    <property type="entry name" value="Trypsin-like serine proteases"/>
    <property type="match status" value="1"/>
</dbReference>
<dbReference type="GO" id="GO:0000785">
    <property type="term" value="C:chromatin"/>
    <property type="evidence" value="ECO:0007669"/>
    <property type="project" value="TreeGrafter"/>
</dbReference>
<reference evidence="1" key="3">
    <citation type="submission" date="2025-09" db="UniProtKB">
        <authorList>
            <consortium name="Ensembl"/>
        </authorList>
    </citation>
    <scope>IDENTIFICATION</scope>
</reference>
<sequence length="538" mass="61210">ILQMFEPHEHQFRVKFSSDEIYTIDCVQPCTVLEAIKPLKKFKKMVKGADGNVIIQMGTGDDESIVPTHFPCSCVGDHEVLTISCKAEKVESAQVQDSKIVHPRDAYSVFYIDTKGGLNAKKKKLFKSGTLKQFRYLCVYGEKGITVAEALKRDGRFTDDLGYFELVNINDKCKTECTDRIDNLENKKFQICLPRGANTEAKELNQQADHVQLKQQKRKQATNNAQRKTEIRLILNVAQRTGISLKREETLKILRKDNFGKIQQSFSEIHKVRLLLELSESVCFITGSFIKQGTGFVLFDNYVLTNAHLFKYYIDSKLPNWHEIANVTVVFNFETQEFKEMNKINAKVFVGDAELDYIILKLEKTEAPLETESQVPPGLLKRFGPVPLDGEACVVGHPGEGVKKMDPTCVIEKDKREEAVNKNLEDYKEYFITLYAINQAIKNDPYKDIRVTYNSFMYHGSSGSPVFDAYGQVFGLHTGGFFYDDPKPNHSVIEFSFPLLTIFKNFLDIIKGDEDMVGRVEECSTVSNGDLLSIYCVY</sequence>
<dbReference type="Proteomes" id="UP000472276">
    <property type="component" value="Unassembled WGS sequence"/>
</dbReference>
<reference evidence="2" key="1">
    <citation type="submission" date="2020-03" db="EMBL/GenBank/DDBJ databases">
        <title>Evolution of repeat sequences and sex chromosomes of tilapia species revealed by chromosome-level genomes.</title>
        <authorList>
            <person name="Xu L."/>
            <person name="Tao W."/>
            <person name="Wang D."/>
            <person name="Zhou Q."/>
        </authorList>
    </citation>
    <scope>NUCLEOTIDE SEQUENCE [LARGE SCALE GENOMIC DNA]</scope>
    <source>
        <strain evidence="2">Israel</strain>
    </source>
</reference>
<reference evidence="1" key="2">
    <citation type="submission" date="2025-08" db="UniProtKB">
        <authorList>
            <consortium name="Ensembl"/>
        </authorList>
    </citation>
    <scope>IDENTIFICATION</scope>
</reference>
<dbReference type="PANTHER" id="PTHR14389">
    <property type="entry name" value="SI:CH1073-475A24.1"/>
    <property type="match status" value="1"/>
</dbReference>
<organism evidence="1 2">
    <name type="scientific">Oreochromis aureus</name>
    <name type="common">Israeli tilapia</name>
    <name type="synonym">Chromis aureus</name>
    <dbReference type="NCBI Taxonomy" id="47969"/>
    <lineage>
        <taxon>Eukaryota</taxon>
        <taxon>Metazoa</taxon>
        <taxon>Chordata</taxon>
        <taxon>Craniata</taxon>
        <taxon>Vertebrata</taxon>
        <taxon>Euteleostomi</taxon>
        <taxon>Actinopterygii</taxon>
        <taxon>Neopterygii</taxon>
        <taxon>Teleostei</taxon>
        <taxon>Neoteleostei</taxon>
        <taxon>Acanthomorphata</taxon>
        <taxon>Ovalentaria</taxon>
        <taxon>Cichlomorphae</taxon>
        <taxon>Cichliformes</taxon>
        <taxon>Cichlidae</taxon>
        <taxon>African cichlids</taxon>
        <taxon>Pseudocrenilabrinae</taxon>
        <taxon>Oreochromini</taxon>
        <taxon>Oreochromis</taxon>
    </lineage>
</organism>
<dbReference type="GO" id="GO:0006260">
    <property type="term" value="P:DNA replication"/>
    <property type="evidence" value="ECO:0007669"/>
    <property type="project" value="TreeGrafter"/>
</dbReference>
<dbReference type="Gene3D" id="2.40.10.10">
    <property type="entry name" value="Trypsin-like serine proteases"/>
    <property type="match status" value="2"/>
</dbReference>
<protein>
    <recommendedName>
        <fullName evidence="3">Serine protease</fullName>
    </recommendedName>
</protein>
<dbReference type="AlphaFoldDB" id="A0AAZ1XJB5"/>
<dbReference type="Pfam" id="PF13365">
    <property type="entry name" value="Trypsin_2"/>
    <property type="match status" value="1"/>
</dbReference>
<name>A0AAZ1XJB5_OREAU</name>
<dbReference type="InterPro" id="IPR009003">
    <property type="entry name" value="Peptidase_S1_PA"/>
</dbReference>
<evidence type="ECO:0008006" key="3">
    <source>
        <dbReference type="Google" id="ProtNLM"/>
    </source>
</evidence>
<evidence type="ECO:0000313" key="1">
    <source>
        <dbReference type="Ensembl" id="ENSOABP00000067707.1"/>
    </source>
</evidence>
<evidence type="ECO:0000313" key="2">
    <source>
        <dbReference type="Proteomes" id="UP000472276"/>
    </source>
</evidence>